<dbReference type="SUPFAM" id="SSF46785">
    <property type="entry name" value="Winged helix' DNA-binding domain"/>
    <property type="match status" value="1"/>
</dbReference>
<dbReference type="AlphaFoldDB" id="A0A840PF46"/>
<evidence type="ECO:0000259" key="7">
    <source>
        <dbReference type="PROSITE" id="PS51898"/>
    </source>
</evidence>
<feature type="compositionally biased region" description="Basic and acidic residues" evidence="5">
    <location>
        <begin position="172"/>
        <end position="200"/>
    </location>
</feature>
<keyword evidence="4" id="KW-0233">DNA recombination</keyword>
<keyword evidence="1" id="KW-0805">Transcription regulation</keyword>
<accession>A0A840PF46</accession>
<dbReference type="InterPro" id="IPR011010">
    <property type="entry name" value="DNA_brk_join_enz"/>
</dbReference>
<dbReference type="Proteomes" id="UP000578449">
    <property type="component" value="Unassembled WGS sequence"/>
</dbReference>
<dbReference type="Pfam" id="PF00589">
    <property type="entry name" value="Phage_integrase"/>
    <property type="match status" value="1"/>
</dbReference>
<dbReference type="InterPro" id="IPR036390">
    <property type="entry name" value="WH_DNA-bd_sf"/>
</dbReference>
<comment type="caution">
    <text evidence="8">The sequence shown here is derived from an EMBL/GenBank/DDBJ whole genome shotgun (WGS) entry which is preliminary data.</text>
</comment>
<name>A0A840PF46_9ACTN</name>
<dbReference type="GO" id="GO:0003677">
    <property type="term" value="F:DNA binding"/>
    <property type="evidence" value="ECO:0007669"/>
    <property type="project" value="UniProtKB-KW"/>
</dbReference>
<dbReference type="InterPro" id="IPR002104">
    <property type="entry name" value="Integrase_catalytic"/>
</dbReference>
<evidence type="ECO:0000256" key="1">
    <source>
        <dbReference type="ARBA" id="ARBA00023015"/>
    </source>
</evidence>
<reference evidence="8 9" key="1">
    <citation type="submission" date="2020-08" db="EMBL/GenBank/DDBJ databases">
        <title>Genomic Encyclopedia of Type Strains, Phase IV (KMG-IV): sequencing the most valuable type-strain genomes for metagenomic binning, comparative biology and taxonomic classification.</title>
        <authorList>
            <person name="Goeker M."/>
        </authorList>
    </citation>
    <scope>NUCLEOTIDE SEQUENCE [LARGE SCALE GENOMIC DNA]</scope>
    <source>
        <strain evidence="8 9">DSM 45615</strain>
    </source>
</reference>
<dbReference type="InterPro" id="IPR013762">
    <property type="entry name" value="Integrase-like_cat_sf"/>
</dbReference>
<evidence type="ECO:0000256" key="4">
    <source>
        <dbReference type="ARBA" id="ARBA00023172"/>
    </source>
</evidence>
<keyword evidence="9" id="KW-1185">Reference proteome</keyword>
<keyword evidence="2 8" id="KW-0238">DNA-binding</keyword>
<dbReference type="PROSITE" id="PS51898">
    <property type="entry name" value="TYR_RECOMBINASE"/>
    <property type="match status" value="1"/>
</dbReference>
<dbReference type="GO" id="GO:0006310">
    <property type="term" value="P:DNA recombination"/>
    <property type="evidence" value="ECO:0007669"/>
    <property type="project" value="UniProtKB-KW"/>
</dbReference>
<dbReference type="PANTHER" id="PTHR33204">
    <property type="entry name" value="TRANSCRIPTIONAL REGULATOR, MARR FAMILY"/>
    <property type="match status" value="1"/>
</dbReference>
<feature type="region of interest" description="Disordered" evidence="5">
    <location>
        <begin position="1"/>
        <end position="22"/>
    </location>
</feature>
<evidence type="ECO:0000313" key="8">
    <source>
        <dbReference type="EMBL" id="MBB5136461.1"/>
    </source>
</evidence>
<evidence type="ECO:0000256" key="2">
    <source>
        <dbReference type="ARBA" id="ARBA00023125"/>
    </source>
</evidence>
<dbReference type="InterPro" id="IPR036388">
    <property type="entry name" value="WH-like_DNA-bd_sf"/>
</dbReference>
<evidence type="ECO:0000256" key="5">
    <source>
        <dbReference type="SAM" id="MobiDB-lite"/>
    </source>
</evidence>
<organism evidence="8 9">
    <name type="scientific">Thermocatellispora tengchongensis</name>
    <dbReference type="NCBI Taxonomy" id="1073253"/>
    <lineage>
        <taxon>Bacteria</taxon>
        <taxon>Bacillati</taxon>
        <taxon>Actinomycetota</taxon>
        <taxon>Actinomycetes</taxon>
        <taxon>Streptosporangiales</taxon>
        <taxon>Streptosporangiaceae</taxon>
        <taxon>Thermocatellispora</taxon>
    </lineage>
</organism>
<dbReference type="PROSITE" id="PS51118">
    <property type="entry name" value="HTH_HXLR"/>
    <property type="match status" value="1"/>
</dbReference>
<sequence>MEEGTSKSPGARADTGAGRPPLIDPDYLYEAQQWDTRQDCEVRQILDRVADKWSLLVIALLDRRTLRFTELRRTIDGISQRMLTVTLRQLERDGLVRRTVHPVVPPRVEYSLTPLGVTLHATIQSLVTWTERHQHEIAAARAAYDTGAPPPFPEPELPENAHSQNIDFRESEPIPDHQARGGGHRDGDHRDGDHRDERRRGAQPTPLPEPFSGVLDAYAAALRQAPLSSDTTRTYLSRVRMFLSWLAAHPAQYAAPASGTVRGSGVESGTDVVGGSGVVPASGVRGSGGVPGLGVVGSSGVVGTSGVVQRSGVVSGADVVGSSGVVAASGAVPASGVVSASRVLPAPGAPSDRGEPAGSGVLAGRDLPNGSHVSARAHVPPRADLPAVLRDRAVRGYRAYLLEEARRSPRYVNNALAALDDFYTRLGPGPAEVTRVEIPPSAPASAFPGPGDVTRLLRVIEARPHPRDRALALLPFHTGLRASDVVALDVTDVRLPPDGGSETLGTLTVRGRTGVREIVLGPALHAPLREWLHERAGWAGAANSPALFLNRRGGRLSAKTASRIIAEIAAEAGLPTP</sequence>
<feature type="domain" description="HTH hxlR-type" evidence="6">
    <location>
        <begin position="40"/>
        <end position="138"/>
    </location>
</feature>
<keyword evidence="3" id="KW-0804">Transcription</keyword>
<dbReference type="GO" id="GO:0015074">
    <property type="term" value="P:DNA integration"/>
    <property type="evidence" value="ECO:0007669"/>
    <property type="project" value="InterPro"/>
</dbReference>
<evidence type="ECO:0000256" key="3">
    <source>
        <dbReference type="ARBA" id="ARBA00023163"/>
    </source>
</evidence>
<dbReference type="PANTHER" id="PTHR33204:SF39">
    <property type="entry name" value="TRANSCRIPTIONAL REGULATORY PROTEIN"/>
    <property type="match status" value="1"/>
</dbReference>
<feature type="domain" description="Tyr recombinase" evidence="7">
    <location>
        <begin position="442"/>
        <end position="577"/>
    </location>
</feature>
<proteinExistence type="predicted"/>
<evidence type="ECO:0000313" key="9">
    <source>
        <dbReference type="Proteomes" id="UP000578449"/>
    </source>
</evidence>
<gene>
    <name evidence="8" type="ORF">HNP84_006208</name>
</gene>
<dbReference type="Gene3D" id="1.10.443.10">
    <property type="entry name" value="Intergrase catalytic core"/>
    <property type="match status" value="1"/>
</dbReference>
<evidence type="ECO:0000259" key="6">
    <source>
        <dbReference type="PROSITE" id="PS51118"/>
    </source>
</evidence>
<dbReference type="Pfam" id="PF01638">
    <property type="entry name" value="HxlR"/>
    <property type="match status" value="1"/>
</dbReference>
<dbReference type="EMBL" id="JACHGN010000014">
    <property type="protein sequence ID" value="MBB5136461.1"/>
    <property type="molecule type" value="Genomic_DNA"/>
</dbReference>
<dbReference type="SUPFAM" id="SSF56349">
    <property type="entry name" value="DNA breaking-rejoining enzymes"/>
    <property type="match status" value="1"/>
</dbReference>
<feature type="region of interest" description="Disordered" evidence="5">
    <location>
        <begin position="172"/>
        <end position="212"/>
    </location>
</feature>
<dbReference type="InterPro" id="IPR002577">
    <property type="entry name" value="HTH_HxlR"/>
</dbReference>
<dbReference type="Gene3D" id="1.10.10.10">
    <property type="entry name" value="Winged helix-like DNA-binding domain superfamily/Winged helix DNA-binding domain"/>
    <property type="match status" value="1"/>
</dbReference>
<dbReference type="RefSeq" id="WP_185053338.1">
    <property type="nucleotide sequence ID" value="NZ_BAABIX010000011.1"/>
</dbReference>
<protein>
    <submittedName>
        <fullName evidence="8">DNA-binding HxlR family transcriptional regulator</fullName>
    </submittedName>
</protein>